<accession>A0ABU8RMD0</accession>
<evidence type="ECO:0000313" key="5">
    <source>
        <dbReference type="EMBL" id="MEJ5946156.1"/>
    </source>
</evidence>
<gene>
    <name evidence="5" type="primary">raiA</name>
    <name evidence="2" type="synonym">hpf</name>
    <name evidence="5" type="ORF">WDZ17_12730</name>
</gene>
<name>A0ABU8RMD0_9ACTN</name>
<keyword evidence="1 2" id="KW-0810">Translation regulation</keyword>
<dbReference type="Proteomes" id="UP001387100">
    <property type="component" value="Unassembled WGS sequence"/>
</dbReference>
<feature type="domain" description="Sigma 54 modulation/S30EA ribosomal protein C-terminal" evidence="4">
    <location>
        <begin position="166"/>
        <end position="216"/>
    </location>
</feature>
<keyword evidence="6" id="KW-1185">Reference proteome</keyword>
<proteinExistence type="inferred from homology"/>
<dbReference type="InterPro" id="IPR038416">
    <property type="entry name" value="Ribosom_S30AE_C_sf"/>
</dbReference>
<dbReference type="EMBL" id="JBBIAA010000017">
    <property type="protein sequence ID" value="MEJ5946156.1"/>
    <property type="molecule type" value="Genomic_DNA"/>
</dbReference>
<comment type="function">
    <text evidence="2">Required for dimerization of active 70S ribosomes into 100S ribosomes in stationary phase; 100S ribosomes are translationally inactive and sometimes present during exponential growth.</text>
</comment>
<comment type="subcellular location">
    <subcellularLocation>
        <location evidence="2">Cytoplasm</location>
    </subcellularLocation>
</comment>
<dbReference type="Pfam" id="PF02482">
    <property type="entry name" value="Ribosomal_S30AE"/>
    <property type="match status" value="1"/>
</dbReference>
<dbReference type="Pfam" id="PF16321">
    <property type="entry name" value="Ribosom_S30AE_C"/>
    <property type="match status" value="1"/>
</dbReference>
<evidence type="ECO:0000259" key="4">
    <source>
        <dbReference type="Pfam" id="PF16321"/>
    </source>
</evidence>
<dbReference type="PANTHER" id="PTHR33231:SF1">
    <property type="entry name" value="30S RIBOSOMAL PROTEIN"/>
    <property type="match status" value="1"/>
</dbReference>
<dbReference type="HAMAP" id="MF_00839">
    <property type="entry name" value="HPF"/>
    <property type="match status" value="1"/>
</dbReference>
<reference evidence="5 6" key="1">
    <citation type="journal article" date="2017" name="Int. J. Syst. Evol. Microbiol.">
        <title>Pseudokineococcus basanitobsidens sp. nov., isolated from volcanic rock.</title>
        <authorList>
            <person name="Lee D.W."/>
            <person name="Park M.Y."/>
            <person name="Kim J.J."/>
            <person name="Kim B.S."/>
        </authorList>
    </citation>
    <scope>NUCLEOTIDE SEQUENCE [LARGE SCALE GENOMIC DNA]</scope>
    <source>
        <strain evidence="5 6">DSM 103726</strain>
    </source>
</reference>
<dbReference type="InterPro" id="IPR034694">
    <property type="entry name" value="HPF_long/plastid"/>
</dbReference>
<dbReference type="Gene3D" id="3.30.505.50">
    <property type="entry name" value="Sigma 54 modulation/S30EA ribosomal protein, C-terminal domain"/>
    <property type="match status" value="1"/>
</dbReference>
<comment type="similarity">
    <text evidence="2">Belongs to the HPF/YfiA ribosome-associated protein family. Long HPF subfamily.</text>
</comment>
<dbReference type="Gene3D" id="3.30.160.100">
    <property type="entry name" value="Ribosome hibernation promotion factor-like"/>
    <property type="match status" value="1"/>
</dbReference>
<protein>
    <recommendedName>
        <fullName evidence="2">Ribosome hibernation promoting factor</fullName>
        <shortName evidence="2">HPF</shortName>
    </recommendedName>
</protein>
<dbReference type="RefSeq" id="WP_339575540.1">
    <property type="nucleotide sequence ID" value="NZ_JBBIAA010000017.1"/>
</dbReference>
<dbReference type="InterPro" id="IPR036567">
    <property type="entry name" value="RHF-like"/>
</dbReference>
<dbReference type="InterPro" id="IPR032528">
    <property type="entry name" value="Ribosom_S30AE_C"/>
</dbReference>
<organism evidence="5 6">
    <name type="scientific">Pseudokineococcus basanitobsidens</name>
    <dbReference type="NCBI Taxonomy" id="1926649"/>
    <lineage>
        <taxon>Bacteria</taxon>
        <taxon>Bacillati</taxon>
        <taxon>Actinomycetota</taxon>
        <taxon>Actinomycetes</taxon>
        <taxon>Kineosporiales</taxon>
        <taxon>Kineosporiaceae</taxon>
        <taxon>Pseudokineococcus</taxon>
    </lineage>
</organism>
<sequence length="241" mass="26444">MEITLTTRHTTVPERFRRHLEDKLAKVEQVAPRADRLDVVISHETNPRQPQSCERVELTLRHRREVVRAEACADDAHGALDLAEEKLMERLRRLRDRRKVHHGRQTPSSVRGMPSEGAVPPVAAVPPAGGADAVEPPPAAVGTLGAGEDPDEHGLAESVGESPVRIREKTHLAHPMSVDEALAQMEALGHDFYLFLCRATGAVSLVYRRRGWSYGVIRLDEAPAEVPQDAVPSDATARIGA</sequence>
<dbReference type="InterPro" id="IPR050574">
    <property type="entry name" value="HPF/YfiA_ribosome-assoc"/>
</dbReference>
<dbReference type="InterPro" id="IPR003489">
    <property type="entry name" value="RHF/RaiA"/>
</dbReference>
<evidence type="ECO:0000256" key="2">
    <source>
        <dbReference type="HAMAP-Rule" id="MF_00839"/>
    </source>
</evidence>
<comment type="subunit">
    <text evidence="2">Interacts with 100S ribosomes.</text>
</comment>
<dbReference type="NCBIfam" id="TIGR00741">
    <property type="entry name" value="yfiA"/>
    <property type="match status" value="1"/>
</dbReference>
<evidence type="ECO:0000256" key="3">
    <source>
        <dbReference type="SAM" id="MobiDB-lite"/>
    </source>
</evidence>
<feature type="region of interest" description="Disordered" evidence="3">
    <location>
        <begin position="97"/>
        <end position="118"/>
    </location>
</feature>
<evidence type="ECO:0000313" key="6">
    <source>
        <dbReference type="Proteomes" id="UP001387100"/>
    </source>
</evidence>
<dbReference type="SUPFAM" id="SSF69754">
    <property type="entry name" value="Ribosome binding protein Y (YfiA homologue)"/>
    <property type="match status" value="1"/>
</dbReference>
<dbReference type="PANTHER" id="PTHR33231">
    <property type="entry name" value="30S RIBOSOMAL PROTEIN"/>
    <property type="match status" value="1"/>
</dbReference>
<evidence type="ECO:0000256" key="1">
    <source>
        <dbReference type="ARBA" id="ARBA00022845"/>
    </source>
</evidence>
<comment type="caution">
    <text evidence="5">The sequence shown here is derived from an EMBL/GenBank/DDBJ whole genome shotgun (WGS) entry which is preliminary data.</text>
</comment>
<keyword evidence="2" id="KW-0963">Cytoplasm</keyword>